<evidence type="ECO:0000256" key="7">
    <source>
        <dbReference type="SAM" id="Coils"/>
    </source>
</evidence>
<evidence type="ECO:0000256" key="6">
    <source>
        <dbReference type="PROSITE-ProRule" id="PRU00209"/>
    </source>
</evidence>
<dbReference type="OrthoDB" id="197206at2759"/>
<dbReference type="SUPFAM" id="SSF50249">
    <property type="entry name" value="Nucleic acid-binding proteins"/>
    <property type="match status" value="1"/>
</dbReference>
<dbReference type="AlphaFoldDB" id="A0A6J8BTF4"/>
<dbReference type="InterPro" id="IPR051270">
    <property type="entry name" value="Tyrosine-tRNA_ligase_regulator"/>
</dbReference>
<evidence type="ECO:0000256" key="3">
    <source>
        <dbReference type="ARBA" id="ARBA00022555"/>
    </source>
</evidence>
<evidence type="ECO:0000256" key="1">
    <source>
        <dbReference type="ARBA" id="ARBA00004496"/>
    </source>
</evidence>
<dbReference type="GO" id="GO:0000049">
    <property type="term" value="F:tRNA binding"/>
    <property type="evidence" value="ECO:0007669"/>
    <property type="project" value="UniProtKB-UniRule"/>
</dbReference>
<dbReference type="GO" id="GO:0006412">
    <property type="term" value="P:translation"/>
    <property type="evidence" value="ECO:0007669"/>
    <property type="project" value="UniProtKB-KW"/>
</dbReference>
<keyword evidence="5" id="KW-0648">Protein biosynthesis</keyword>
<dbReference type="InterPro" id="IPR002547">
    <property type="entry name" value="tRNA-bd_dom"/>
</dbReference>
<keyword evidence="7" id="KW-0175">Coiled coil</keyword>
<proteinExistence type="predicted"/>
<sequence>MFLASVFRPIRMASASVLQRLNQRTKEAENIISELKGQIENLRQSAAISISKPEEDRLRIENEELRKDIETLKVQLILAEASNGLRQIALPTIKGREMSGSAKDSAKVPEEPNVKVEPKGNSGKEKPSKGEKKKDQPNTSEAEPKAKKGKPDKKAAAPANENVDVSRLDFRVGKIVKVEKHPDADTLYLEQVDVGEGKTRTVVSGLVKHITLEEMQDKVAVFMCNLKPAKMRGVLSEAMIMCASTPEKVEILNVPKGAAIGDKVFAEGYTGEPDAMLNPKKKIWEAVKPDLRVNKNKVATYKGAALKIEGKGEITSPSLSDVAIQ</sequence>
<dbReference type="Gene3D" id="2.40.50.140">
    <property type="entry name" value="Nucleic acid-binding proteins"/>
    <property type="match status" value="1"/>
</dbReference>
<feature type="region of interest" description="Disordered" evidence="8">
    <location>
        <begin position="96"/>
        <end position="161"/>
    </location>
</feature>
<accession>A0A6J8BTF4</accession>
<dbReference type="Proteomes" id="UP000507470">
    <property type="component" value="Unassembled WGS sequence"/>
</dbReference>
<gene>
    <name evidence="10" type="ORF">MCOR_22603</name>
</gene>
<dbReference type="CDD" id="cd02799">
    <property type="entry name" value="tRNA_bind_EMAP-II_like"/>
    <property type="match status" value="1"/>
</dbReference>
<dbReference type="Pfam" id="PF01588">
    <property type="entry name" value="tRNA_bind"/>
    <property type="match status" value="1"/>
</dbReference>
<feature type="domain" description="TRNA-binding" evidence="9">
    <location>
        <begin position="164"/>
        <end position="265"/>
    </location>
</feature>
<organism evidence="10 11">
    <name type="scientific">Mytilus coruscus</name>
    <name type="common">Sea mussel</name>
    <dbReference type="NCBI Taxonomy" id="42192"/>
    <lineage>
        <taxon>Eukaryota</taxon>
        <taxon>Metazoa</taxon>
        <taxon>Spiralia</taxon>
        <taxon>Lophotrochozoa</taxon>
        <taxon>Mollusca</taxon>
        <taxon>Bivalvia</taxon>
        <taxon>Autobranchia</taxon>
        <taxon>Pteriomorphia</taxon>
        <taxon>Mytilida</taxon>
        <taxon>Mytiloidea</taxon>
        <taxon>Mytilidae</taxon>
        <taxon>Mytilinae</taxon>
        <taxon>Mytilus</taxon>
    </lineage>
</organism>
<evidence type="ECO:0000256" key="5">
    <source>
        <dbReference type="ARBA" id="ARBA00022917"/>
    </source>
</evidence>
<feature type="compositionally biased region" description="Basic and acidic residues" evidence="8">
    <location>
        <begin position="104"/>
        <end position="146"/>
    </location>
</feature>
<evidence type="ECO:0000256" key="8">
    <source>
        <dbReference type="SAM" id="MobiDB-lite"/>
    </source>
</evidence>
<keyword evidence="2" id="KW-0963">Cytoplasm</keyword>
<keyword evidence="4 6" id="KW-0694">RNA-binding</keyword>
<evidence type="ECO:0000313" key="10">
    <source>
        <dbReference type="EMBL" id="CAC5387245.1"/>
    </source>
</evidence>
<dbReference type="PANTHER" id="PTHR11586:SF33">
    <property type="entry name" value="AMINOACYL TRNA SYNTHASE COMPLEX-INTERACTING MULTIFUNCTIONAL PROTEIN 1"/>
    <property type="match status" value="1"/>
</dbReference>
<dbReference type="EMBL" id="CACVKT020003994">
    <property type="protein sequence ID" value="CAC5387245.1"/>
    <property type="molecule type" value="Genomic_DNA"/>
</dbReference>
<evidence type="ECO:0000313" key="11">
    <source>
        <dbReference type="Proteomes" id="UP000507470"/>
    </source>
</evidence>
<dbReference type="InterPro" id="IPR012340">
    <property type="entry name" value="NA-bd_OB-fold"/>
</dbReference>
<dbReference type="PROSITE" id="PS50886">
    <property type="entry name" value="TRBD"/>
    <property type="match status" value="1"/>
</dbReference>
<evidence type="ECO:0000256" key="2">
    <source>
        <dbReference type="ARBA" id="ARBA00022490"/>
    </source>
</evidence>
<comment type="subcellular location">
    <subcellularLocation>
        <location evidence="1">Cytoplasm</location>
    </subcellularLocation>
</comment>
<dbReference type="GO" id="GO:0005737">
    <property type="term" value="C:cytoplasm"/>
    <property type="evidence" value="ECO:0007669"/>
    <property type="project" value="UniProtKB-SubCell"/>
</dbReference>
<reference evidence="10 11" key="1">
    <citation type="submission" date="2020-06" db="EMBL/GenBank/DDBJ databases">
        <authorList>
            <person name="Li R."/>
            <person name="Bekaert M."/>
        </authorList>
    </citation>
    <scope>NUCLEOTIDE SEQUENCE [LARGE SCALE GENOMIC DNA]</scope>
    <source>
        <strain evidence="11">wild</strain>
    </source>
</reference>
<keyword evidence="11" id="KW-1185">Reference proteome</keyword>
<feature type="coiled-coil region" evidence="7">
    <location>
        <begin position="18"/>
        <end position="82"/>
    </location>
</feature>
<protein>
    <submittedName>
        <fullName evidence="10">AIMP1</fullName>
    </submittedName>
</protein>
<dbReference type="PANTHER" id="PTHR11586">
    <property type="entry name" value="TRNA-AMINOACYLATION COFACTOR ARC1 FAMILY MEMBER"/>
    <property type="match status" value="1"/>
</dbReference>
<name>A0A6J8BTF4_MYTCO</name>
<evidence type="ECO:0000256" key="4">
    <source>
        <dbReference type="ARBA" id="ARBA00022884"/>
    </source>
</evidence>
<keyword evidence="3 6" id="KW-0820">tRNA-binding</keyword>
<evidence type="ECO:0000259" key="9">
    <source>
        <dbReference type="PROSITE" id="PS50886"/>
    </source>
</evidence>
<dbReference type="FunFam" id="2.40.50.140:FF:000047">
    <property type="entry name" value="tyrosine--tRNA ligase, cytoplasmic isoform X2"/>
    <property type="match status" value="1"/>
</dbReference>